<evidence type="ECO:0000313" key="10">
    <source>
        <dbReference type="EMBL" id="LAC24108.1"/>
    </source>
</evidence>
<keyword evidence="7" id="KW-0812">Transmembrane</keyword>
<reference evidence="10" key="1">
    <citation type="submission" date="2017-11" db="EMBL/GenBank/DDBJ databases">
        <title>The sensing device of the deep-sea amphipod.</title>
        <authorList>
            <person name="Kobayashi H."/>
            <person name="Nagahama T."/>
            <person name="Arai W."/>
            <person name="Sasagawa Y."/>
            <person name="Umeda M."/>
            <person name="Hayashi T."/>
            <person name="Nikaido I."/>
            <person name="Watanabe H."/>
            <person name="Oguri K."/>
            <person name="Kitazato H."/>
            <person name="Fujioka K."/>
            <person name="Kido Y."/>
            <person name="Takami H."/>
        </authorList>
    </citation>
    <scope>NUCLEOTIDE SEQUENCE</scope>
    <source>
        <tissue evidence="10">Whole body</tissue>
    </source>
</reference>
<feature type="compositionally biased region" description="Acidic residues" evidence="6">
    <location>
        <begin position="588"/>
        <end position="616"/>
    </location>
</feature>
<evidence type="ECO:0000256" key="7">
    <source>
        <dbReference type="SAM" id="Phobius"/>
    </source>
</evidence>
<dbReference type="GO" id="GO:0005911">
    <property type="term" value="C:cell-cell junction"/>
    <property type="evidence" value="ECO:0007669"/>
    <property type="project" value="TreeGrafter"/>
</dbReference>
<dbReference type="InterPro" id="IPR051275">
    <property type="entry name" value="Cell_adhesion_signaling"/>
</dbReference>
<dbReference type="InterPro" id="IPR013162">
    <property type="entry name" value="CD80_C2-set"/>
</dbReference>
<dbReference type="InterPro" id="IPR036179">
    <property type="entry name" value="Ig-like_dom_sf"/>
</dbReference>
<evidence type="ECO:0000256" key="3">
    <source>
        <dbReference type="ARBA" id="ARBA00023157"/>
    </source>
</evidence>
<keyword evidence="3" id="KW-1015">Disulfide bond</keyword>
<evidence type="ECO:0000256" key="6">
    <source>
        <dbReference type="SAM" id="MobiDB-lite"/>
    </source>
</evidence>
<keyword evidence="5" id="KW-0393">Immunoglobulin domain</keyword>
<keyword evidence="7" id="KW-1133">Transmembrane helix</keyword>
<evidence type="ECO:0000256" key="8">
    <source>
        <dbReference type="SAM" id="SignalP"/>
    </source>
</evidence>
<dbReference type="InterPro" id="IPR007110">
    <property type="entry name" value="Ig-like_dom"/>
</dbReference>
<protein>
    <submittedName>
        <fullName evidence="10">Irregular chiasm C-roughest protein-like</fullName>
    </submittedName>
</protein>
<dbReference type="Gene3D" id="2.60.40.10">
    <property type="entry name" value="Immunoglobulins"/>
    <property type="match status" value="5"/>
</dbReference>
<evidence type="ECO:0000256" key="5">
    <source>
        <dbReference type="ARBA" id="ARBA00023319"/>
    </source>
</evidence>
<evidence type="ECO:0000256" key="1">
    <source>
        <dbReference type="ARBA" id="ARBA00004479"/>
    </source>
</evidence>
<dbReference type="InterPro" id="IPR013098">
    <property type="entry name" value="Ig_I-set"/>
</dbReference>
<dbReference type="Pfam" id="PF08205">
    <property type="entry name" value="C2-set_2"/>
    <property type="match status" value="1"/>
</dbReference>
<sequence>MAVALNYTGDFGSRRTTLLLLILFTCEIYSLQHFAVEPEDILATQGDRITLPCKIDELKGVVQWTKDGFGLGSNRSLPGFDRYDMTGSNEDGEYSLSIRMVLVSDDAEYQCQVGSIGEHPILLSHKAKLTVLVAPKNNEDMVSIDRVSPIAAVAGVPARLSCIARFSKPAAEIKWYIDEREVTSGMNKTILPLPGSLLVSLRNTLDLTPSKIHHQANISCVVTHDALENQIVRSVLMEVKYPPEVSLTVDSVKIKEGDDVTFTCTAEGNPNDLTYRWEVGGVTVIGDHQETYVLSNVDKDKNLAKVTCFVTNTVGTESDEKELSVEYKPWFTKEPVSVDEESGNNVSLMCDVDGNPSPEIVWTHHDSKKVIKIGAKMTVTVSPDTVGTYHCRAAAAGFAEVYRSMQVLMRGLPEVGDEQISYGLEGTTVKVKCLVKSIPRPTSLIWSKGGQIIYPNEVKYKIREDKTPTGVINTLEIKDSHYDDYGIYNCTAKNSFGSHTALVELSMKPSLPVVTTLVAVIGGIVFLLIVVAAIVLFRRKGFDYKDSSSFEKHSMHSTDHSSSTGSVLKVENRSGPYTTTGSELSPSDGEEVDDNDEEHDDFSNDDWESTNVDDGDTGMRVDSRNSSSFRRYSTDMDGQNNTSGAYVPYVDYQRDYNPPPPPPPPLPVNYNHRNTIYTSVPLNNLARMDPRYNVGVAGIGGSGHDIGNVAFVSSAHNISVNHPSRNIVPGRIVQGSRGPPPSYMRLPANARIAQNIYGSSGALVPQGAMVFNPNLGPPNTNFGVNVAQTNMNFGASAGGSGGMDVPPPNNFQTIANNLNHHSAVVDKNVIYSQLSRNRNNLVNSNINNSQYISIPQNDLGRGGLGTHI</sequence>
<feature type="region of interest" description="Disordered" evidence="6">
    <location>
        <begin position="549"/>
        <end position="645"/>
    </location>
</feature>
<feature type="compositionally biased region" description="Polar residues" evidence="6">
    <location>
        <begin position="624"/>
        <end position="644"/>
    </location>
</feature>
<feature type="domain" description="Ig-like" evidence="9">
    <location>
        <begin position="413"/>
        <end position="506"/>
    </location>
</feature>
<dbReference type="GO" id="GO:0005886">
    <property type="term" value="C:plasma membrane"/>
    <property type="evidence" value="ECO:0007669"/>
    <property type="project" value="TreeGrafter"/>
</dbReference>
<evidence type="ECO:0000256" key="2">
    <source>
        <dbReference type="ARBA" id="ARBA00023136"/>
    </source>
</evidence>
<dbReference type="InterPro" id="IPR003598">
    <property type="entry name" value="Ig_sub2"/>
</dbReference>
<comment type="subcellular location">
    <subcellularLocation>
        <location evidence="1">Membrane</location>
        <topology evidence="1">Single-pass type I membrane protein</topology>
    </subcellularLocation>
</comment>
<evidence type="ECO:0000259" key="9">
    <source>
        <dbReference type="PROSITE" id="PS50835"/>
    </source>
</evidence>
<accession>A0A6A7FZQ2</accession>
<dbReference type="GO" id="GO:0098609">
    <property type="term" value="P:cell-cell adhesion"/>
    <property type="evidence" value="ECO:0007669"/>
    <property type="project" value="TreeGrafter"/>
</dbReference>
<organism evidence="10">
    <name type="scientific">Hirondellea gigas</name>
    <dbReference type="NCBI Taxonomy" id="1518452"/>
    <lineage>
        <taxon>Eukaryota</taxon>
        <taxon>Metazoa</taxon>
        <taxon>Ecdysozoa</taxon>
        <taxon>Arthropoda</taxon>
        <taxon>Crustacea</taxon>
        <taxon>Multicrustacea</taxon>
        <taxon>Malacostraca</taxon>
        <taxon>Eumalacostraca</taxon>
        <taxon>Peracarida</taxon>
        <taxon>Amphipoda</taxon>
        <taxon>Amphilochidea</taxon>
        <taxon>Lysianassida</taxon>
        <taxon>Lysianassidira</taxon>
        <taxon>Lysianassoidea</taxon>
        <taxon>Lysianassidae</taxon>
        <taxon>Hirondellea</taxon>
    </lineage>
</organism>
<evidence type="ECO:0000256" key="4">
    <source>
        <dbReference type="ARBA" id="ARBA00023180"/>
    </source>
</evidence>
<proteinExistence type="evidence at transcript level"/>
<feature type="compositionally biased region" description="Basic and acidic residues" evidence="6">
    <location>
        <begin position="549"/>
        <end position="559"/>
    </location>
</feature>
<feature type="domain" description="Ig-like" evidence="9">
    <location>
        <begin position="329"/>
        <end position="406"/>
    </location>
</feature>
<dbReference type="GO" id="GO:0050839">
    <property type="term" value="F:cell adhesion molecule binding"/>
    <property type="evidence" value="ECO:0007669"/>
    <property type="project" value="TreeGrafter"/>
</dbReference>
<feature type="domain" description="Ig-like" evidence="9">
    <location>
        <begin position="32"/>
        <end position="130"/>
    </location>
</feature>
<keyword evidence="2 7" id="KW-0472">Membrane</keyword>
<dbReference type="PANTHER" id="PTHR11640:SF31">
    <property type="entry name" value="IRREGULAR CHIASM C-ROUGHEST PROTEIN-RELATED"/>
    <property type="match status" value="1"/>
</dbReference>
<dbReference type="Pfam" id="PF07679">
    <property type="entry name" value="I-set"/>
    <property type="match status" value="2"/>
</dbReference>
<feature type="transmembrane region" description="Helical" evidence="7">
    <location>
        <begin position="513"/>
        <end position="537"/>
    </location>
</feature>
<feature type="signal peptide" evidence="8">
    <location>
        <begin position="1"/>
        <end position="30"/>
    </location>
</feature>
<feature type="domain" description="Ig-like" evidence="9">
    <location>
        <begin position="135"/>
        <end position="232"/>
    </location>
</feature>
<keyword evidence="8" id="KW-0732">Signal</keyword>
<feature type="domain" description="Ig-like" evidence="9">
    <location>
        <begin position="243"/>
        <end position="324"/>
    </location>
</feature>
<dbReference type="EMBL" id="IACT01004934">
    <property type="protein sequence ID" value="LAC24108.1"/>
    <property type="molecule type" value="mRNA"/>
</dbReference>
<dbReference type="SMART" id="SM00408">
    <property type="entry name" value="IGc2"/>
    <property type="match status" value="5"/>
</dbReference>
<dbReference type="SMART" id="SM00409">
    <property type="entry name" value="IG"/>
    <property type="match status" value="5"/>
</dbReference>
<dbReference type="PANTHER" id="PTHR11640">
    <property type="entry name" value="NEPHRIN"/>
    <property type="match status" value="1"/>
</dbReference>
<feature type="chain" id="PRO_5025393185" evidence="8">
    <location>
        <begin position="31"/>
        <end position="868"/>
    </location>
</feature>
<dbReference type="InterPro" id="IPR003599">
    <property type="entry name" value="Ig_sub"/>
</dbReference>
<dbReference type="AlphaFoldDB" id="A0A6A7FZQ2"/>
<feature type="compositionally biased region" description="Polar residues" evidence="6">
    <location>
        <begin position="575"/>
        <end position="585"/>
    </location>
</feature>
<dbReference type="SUPFAM" id="SSF48726">
    <property type="entry name" value="Immunoglobulin"/>
    <property type="match status" value="4"/>
</dbReference>
<dbReference type="Pfam" id="PF13927">
    <property type="entry name" value="Ig_3"/>
    <property type="match status" value="2"/>
</dbReference>
<name>A0A6A7FZQ2_9CRUS</name>
<dbReference type="PROSITE" id="PS50835">
    <property type="entry name" value="IG_LIKE"/>
    <property type="match status" value="5"/>
</dbReference>
<dbReference type="InterPro" id="IPR013783">
    <property type="entry name" value="Ig-like_fold"/>
</dbReference>
<keyword evidence="4" id="KW-0325">Glycoprotein</keyword>